<dbReference type="STRING" id="617002.SAMN05660653_02292"/>
<accession>A0A1G6DPR0</accession>
<organism evidence="2 3">
    <name type="scientific">Desulfonatronum thiosulfatophilum</name>
    <dbReference type="NCBI Taxonomy" id="617002"/>
    <lineage>
        <taxon>Bacteria</taxon>
        <taxon>Pseudomonadati</taxon>
        <taxon>Thermodesulfobacteriota</taxon>
        <taxon>Desulfovibrionia</taxon>
        <taxon>Desulfovibrionales</taxon>
        <taxon>Desulfonatronaceae</taxon>
        <taxon>Desulfonatronum</taxon>
    </lineage>
</organism>
<name>A0A1G6DPR0_9BACT</name>
<dbReference type="EMBL" id="FMXO01000013">
    <property type="protein sequence ID" value="SDB47106.1"/>
    <property type="molecule type" value="Genomic_DNA"/>
</dbReference>
<dbReference type="OrthoDB" id="9809485at2"/>
<keyword evidence="3" id="KW-1185">Reference proteome</keyword>
<dbReference type="AlphaFoldDB" id="A0A1G6DPR0"/>
<evidence type="ECO:0000313" key="3">
    <source>
        <dbReference type="Proteomes" id="UP000198771"/>
    </source>
</evidence>
<reference evidence="2 3" key="1">
    <citation type="submission" date="2016-10" db="EMBL/GenBank/DDBJ databases">
        <authorList>
            <person name="de Groot N.N."/>
        </authorList>
    </citation>
    <scope>NUCLEOTIDE SEQUENCE [LARGE SCALE GENOMIC DNA]</scope>
    <source>
        <strain evidence="2 3">ASO4-2</strain>
    </source>
</reference>
<dbReference type="Proteomes" id="UP000198771">
    <property type="component" value="Unassembled WGS sequence"/>
</dbReference>
<dbReference type="RefSeq" id="WP_092121673.1">
    <property type="nucleotide sequence ID" value="NZ_FMXO01000013.1"/>
</dbReference>
<evidence type="ECO:0000259" key="1">
    <source>
        <dbReference type="Pfam" id="PF12647"/>
    </source>
</evidence>
<feature type="domain" description="RNHCP" evidence="1">
    <location>
        <begin position="19"/>
        <end position="105"/>
    </location>
</feature>
<proteinExistence type="predicted"/>
<gene>
    <name evidence="2" type="ORF">SAMN05660653_02292</name>
</gene>
<evidence type="ECO:0000313" key="2">
    <source>
        <dbReference type="EMBL" id="SDB47106.1"/>
    </source>
</evidence>
<dbReference type="Pfam" id="PF12647">
    <property type="entry name" value="RNHCP"/>
    <property type="match status" value="1"/>
</dbReference>
<sequence>MRTRFDQRRPDGVAPSQGAFLCAHCNSTIPGEAPGTRHRNHCPHCLWSLHVDLRTGDRRSGCQGRMEPIGVSLRYDGDWALLHRCQSCGLIRMNRIAGDDNPLALFSLAVRPLGRPPFPMDLLPRMVSGGQDLSDGEEVQS</sequence>
<protein>
    <submittedName>
        <fullName evidence="2">RNHCP domain-containing protein</fullName>
    </submittedName>
</protein>
<dbReference type="InterPro" id="IPR024439">
    <property type="entry name" value="RNHCP"/>
</dbReference>